<feature type="transmembrane region" description="Helical" evidence="1">
    <location>
        <begin position="73"/>
        <end position="97"/>
    </location>
</feature>
<proteinExistence type="predicted"/>
<sequence length="134" mass="15363">MNMQVHVFFSRKILSGYIPKSGIAGSYGSSIYSFLRYFHTVFHSGCTSLHSHQQCGRVPFSPHPLRHLLFVDLLMMAILTGVRWYLMVVLICISLIIRDVEHLFMCLLAICISWRNVYSGLSPIFPLGCWLFCC</sequence>
<organism evidence="2 3">
    <name type="scientific">Sus scrofa</name>
    <name type="common">Pig</name>
    <dbReference type="NCBI Taxonomy" id="9823"/>
    <lineage>
        <taxon>Eukaryota</taxon>
        <taxon>Metazoa</taxon>
        <taxon>Chordata</taxon>
        <taxon>Craniata</taxon>
        <taxon>Vertebrata</taxon>
        <taxon>Euteleostomi</taxon>
        <taxon>Mammalia</taxon>
        <taxon>Eutheria</taxon>
        <taxon>Laurasiatheria</taxon>
        <taxon>Artiodactyla</taxon>
        <taxon>Suina</taxon>
        <taxon>Suidae</taxon>
        <taxon>Sus</taxon>
    </lineage>
</organism>
<dbReference type="Proteomes" id="UP000694570">
    <property type="component" value="Unplaced"/>
</dbReference>
<dbReference type="Ensembl" id="ENSSSCT00030005957.1">
    <property type="protein sequence ID" value="ENSSSCP00030002541.1"/>
    <property type="gene ID" value="ENSSSCG00030004473.1"/>
</dbReference>
<dbReference type="AlphaFoldDB" id="A0A8D0V9G7"/>
<protein>
    <submittedName>
        <fullName evidence="2">Uncharacterized protein</fullName>
    </submittedName>
</protein>
<keyword evidence="1" id="KW-0472">Membrane</keyword>
<evidence type="ECO:0000313" key="3">
    <source>
        <dbReference type="Proteomes" id="UP000694570"/>
    </source>
</evidence>
<name>A0A8D0V9G7_PIG</name>
<reference evidence="2" key="1">
    <citation type="submission" date="2025-08" db="UniProtKB">
        <authorList>
            <consortium name="Ensembl"/>
        </authorList>
    </citation>
    <scope>IDENTIFICATION</scope>
</reference>
<keyword evidence="1" id="KW-1133">Transmembrane helix</keyword>
<keyword evidence="1" id="KW-0812">Transmembrane</keyword>
<accession>A0A8D0V9G7</accession>
<evidence type="ECO:0000256" key="1">
    <source>
        <dbReference type="SAM" id="Phobius"/>
    </source>
</evidence>
<evidence type="ECO:0000313" key="2">
    <source>
        <dbReference type="Ensembl" id="ENSSSCP00030002541.1"/>
    </source>
</evidence>